<evidence type="ECO:0000313" key="3">
    <source>
        <dbReference type="Proteomes" id="UP001207228"/>
    </source>
</evidence>
<gene>
    <name evidence="2" type="ORF">OO017_10115</name>
</gene>
<dbReference type="Proteomes" id="UP001207228">
    <property type="component" value="Unassembled WGS sequence"/>
</dbReference>
<dbReference type="CDD" id="cd04301">
    <property type="entry name" value="NAT_SF"/>
    <property type="match status" value="1"/>
</dbReference>
<dbReference type="EMBL" id="JAPFQO010000006">
    <property type="protein sequence ID" value="MCX2740299.1"/>
    <property type="molecule type" value="Genomic_DNA"/>
</dbReference>
<dbReference type="PANTHER" id="PTHR31435">
    <property type="entry name" value="PROTEIN NATD1"/>
    <property type="match status" value="1"/>
</dbReference>
<dbReference type="InterPro" id="IPR031165">
    <property type="entry name" value="GNAT_YJDJ"/>
</dbReference>
<protein>
    <submittedName>
        <fullName evidence="2">GNAT family N-acetyltransferase</fullName>
    </submittedName>
</protein>
<dbReference type="PROSITE" id="PS51729">
    <property type="entry name" value="GNAT_YJDJ"/>
    <property type="match status" value="1"/>
</dbReference>
<dbReference type="InterPro" id="IPR016181">
    <property type="entry name" value="Acyl_CoA_acyltransferase"/>
</dbReference>
<dbReference type="PANTHER" id="PTHR31435:SF9">
    <property type="entry name" value="PROTEIN NATD1"/>
    <property type="match status" value="1"/>
</dbReference>
<proteinExistence type="predicted"/>
<evidence type="ECO:0000259" key="1">
    <source>
        <dbReference type="PROSITE" id="PS51729"/>
    </source>
</evidence>
<name>A0ABT3RF94_9BACT</name>
<sequence length="94" mass="10914">MSVTIIHDEEDFRFYMPFDGDDAELTYSYTQTTIIDFEHTYVPDSHRGKGLAGKLVKEGLEFAKSNNYKIIPSCPVVEAYIDRYPEYQEMVHPV</sequence>
<accession>A0ABT3RF94</accession>
<organism evidence="2 3">
    <name type="scientific">Pontibacter anaerobius</name>
    <dbReference type="NCBI Taxonomy" id="2993940"/>
    <lineage>
        <taxon>Bacteria</taxon>
        <taxon>Pseudomonadati</taxon>
        <taxon>Bacteroidota</taxon>
        <taxon>Cytophagia</taxon>
        <taxon>Cytophagales</taxon>
        <taxon>Hymenobacteraceae</taxon>
        <taxon>Pontibacter</taxon>
    </lineage>
</organism>
<keyword evidence="3" id="KW-1185">Reference proteome</keyword>
<reference evidence="2 3" key="1">
    <citation type="submission" date="2022-11" db="EMBL/GenBank/DDBJ databases">
        <title>The characterization of three novel Bacteroidetes species and genomic analysis of their roles in tidal elemental geochemical cycles.</title>
        <authorList>
            <person name="Ma K.-J."/>
        </authorList>
    </citation>
    <scope>NUCLEOTIDE SEQUENCE [LARGE SCALE GENOMIC DNA]</scope>
    <source>
        <strain evidence="2 3">M82</strain>
    </source>
</reference>
<dbReference type="Pfam" id="PF14542">
    <property type="entry name" value="Acetyltransf_CG"/>
    <property type="match status" value="1"/>
</dbReference>
<evidence type="ECO:0000313" key="2">
    <source>
        <dbReference type="EMBL" id="MCX2740299.1"/>
    </source>
</evidence>
<dbReference type="RefSeq" id="WP_266052359.1">
    <property type="nucleotide sequence ID" value="NZ_JAPFQO010000006.1"/>
</dbReference>
<comment type="caution">
    <text evidence="2">The sequence shown here is derived from an EMBL/GenBank/DDBJ whole genome shotgun (WGS) entry which is preliminary data.</text>
</comment>
<dbReference type="InterPro" id="IPR045057">
    <property type="entry name" value="Gcn5-rel_NAT"/>
</dbReference>
<feature type="domain" description="N-acetyltransferase" evidence="1">
    <location>
        <begin position="6"/>
        <end position="92"/>
    </location>
</feature>
<dbReference type="Gene3D" id="3.40.630.30">
    <property type="match status" value="1"/>
</dbReference>
<dbReference type="SUPFAM" id="SSF55729">
    <property type="entry name" value="Acyl-CoA N-acyltransferases (Nat)"/>
    <property type="match status" value="1"/>
</dbReference>